<sequence length="236" mass="25487">MSNAAPQPEKGRLRQMRQAYRITKNSDPNIGLILLLWFVLVGGLFAVGGFFLFGTGTFGIILTVVFALMTGLLAVLIVFGRRAEKAAYAQAEGQRGASAGALGMLKRGWDLKTEPVAVTRNQDVVFRVVGRPGIILVGEGNGSRVRGLLASEKKRHSRIAGEEIPVHLVVVGRGEDEVPLTKLLKHVQKLPKALKPAEQTAVMNKLKALDSMRPGVPIPRGPMPTNLKGARRAMRG</sequence>
<feature type="region of interest" description="Disordered" evidence="1">
    <location>
        <begin position="212"/>
        <end position="236"/>
    </location>
</feature>
<dbReference type="RefSeq" id="WP_147682794.1">
    <property type="nucleotide sequence ID" value="NZ_VDUX01000001.1"/>
</dbReference>
<dbReference type="Proteomes" id="UP000321571">
    <property type="component" value="Unassembled WGS sequence"/>
</dbReference>
<evidence type="ECO:0000256" key="1">
    <source>
        <dbReference type="SAM" id="MobiDB-lite"/>
    </source>
</evidence>
<comment type="caution">
    <text evidence="3">The sequence shown here is derived from an EMBL/GenBank/DDBJ whole genome shotgun (WGS) entry which is preliminary data.</text>
</comment>
<dbReference type="Pfam" id="PF13829">
    <property type="entry name" value="DUF4191"/>
    <property type="match status" value="1"/>
</dbReference>
<organism evidence="3 4">
    <name type="scientific">Aeromicrobium terrae</name>
    <dbReference type="NCBI Taxonomy" id="2498846"/>
    <lineage>
        <taxon>Bacteria</taxon>
        <taxon>Bacillati</taxon>
        <taxon>Actinomycetota</taxon>
        <taxon>Actinomycetes</taxon>
        <taxon>Propionibacteriales</taxon>
        <taxon>Nocardioidaceae</taxon>
        <taxon>Aeromicrobium</taxon>
    </lineage>
</organism>
<evidence type="ECO:0000313" key="3">
    <source>
        <dbReference type="EMBL" id="TXL62779.1"/>
    </source>
</evidence>
<dbReference type="EMBL" id="VDUX01000001">
    <property type="protein sequence ID" value="TXL62779.1"/>
    <property type="molecule type" value="Genomic_DNA"/>
</dbReference>
<dbReference type="OrthoDB" id="8479889at2"/>
<keyword evidence="4" id="KW-1185">Reference proteome</keyword>
<feature type="transmembrane region" description="Helical" evidence="2">
    <location>
        <begin position="30"/>
        <end position="52"/>
    </location>
</feature>
<dbReference type="AlphaFoldDB" id="A0A5C8NM35"/>
<feature type="transmembrane region" description="Helical" evidence="2">
    <location>
        <begin position="58"/>
        <end position="79"/>
    </location>
</feature>
<evidence type="ECO:0000256" key="2">
    <source>
        <dbReference type="SAM" id="Phobius"/>
    </source>
</evidence>
<proteinExistence type="predicted"/>
<dbReference type="InterPro" id="IPR025445">
    <property type="entry name" value="DUF4191"/>
</dbReference>
<accession>A0A5C8NM35</accession>
<reference evidence="3 4" key="1">
    <citation type="submission" date="2019-06" db="EMBL/GenBank/DDBJ databases">
        <title>Aeromicrobium sp. nov., isolated from a maize field.</title>
        <authorList>
            <person name="Lin S.-Y."/>
            <person name="Tsai C.-F."/>
            <person name="Young C.-C."/>
        </authorList>
    </citation>
    <scope>NUCLEOTIDE SEQUENCE [LARGE SCALE GENOMIC DNA]</scope>
    <source>
        <strain evidence="3 4">CC-CFT486</strain>
    </source>
</reference>
<keyword evidence="2" id="KW-0472">Membrane</keyword>
<keyword evidence="2" id="KW-1133">Transmembrane helix</keyword>
<name>A0A5C8NM35_9ACTN</name>
<evidence type="ECO:0000313" key="4">
    <source>
        <dbReference type="Proteomes" id="UP000321571"/>
    </source>
</evidence>
<keyword evidence="2" id="KW-0812">Transmembrane</keyword>
<gene>
    <name evidence="3" type="ORF">FHP06_00585</name>
</gene>
<protein>
    <submittedName>
        <fullName evidence="3">DUF4191 domain-containing protein</fullName>
    </submittedName>
</protein>